<comment type="caution">
    <text evidence="2">The sequence shown here is derived from an EMBL/GenBank/DDBJ whole genome shotgun (WGS) entry which is preliminary data.</text>
</comment>
<sequence length="134" mass="15079">MRKWTLVPIAMCIIGLLVFSIALYQKYALNNPDLSFAMPLGFGLLGCSILNFIMLTTDKKGASQAMHSESDERVISHCKSSFSLGFIVMILVIITILVIYQFGIRIEVFESAIIIMMSGIFSSLTYFVYKLLKY</sequence>
<feature type="transmembrane region" description="Helical" evidence="1">
    <location>
        <begin position="36"/>
        <end position="56"/>
    </location>
</feature>
<evidence type="ECO:0000256" key="1">
    <source>
        <dbReference type="SAM" id="Phobius"/>
    </source>
</evidence>
<dbReference type="EMBL" id="PRLG01000019">
    <property type="protein sequence ID" value="PYY29043.1"/>
    <property type="molecule type" value="Genomic_DNA"/>
</dbReference>
<protein>
    <submittedName>
        <fullName evidence="2">Uncharacterized protein</fullName>
    </submittedName>
</protein>
<keyword evidence="1" id="KW-1133">Transmembrane helix</keyword>
<keyword evidence="1" id="KW-0472">Membrane</keyword>
<proteinExistence type="predicted"/>
<accession>A0A2W0C837</accession>
<name>A0A2W0C837_9BACL</name>
<dbReference type="AlphaFoldDB" id="A0A2W0C837"/>
<reference evidence="2 3" key="1">
    <citation type="submission" date="2018-01" db="EMBL/GenBank/DDBJ databases">
        <title>Genome sequence of the PGP bacterium Paenibacillus illinoisensis E3.</title>
        <authorList>
            <person name="Rolli E."/>
            <person name="Marasco R."/>
            <person name="Bessem C."/>
            <person name="Michoud G."/>
            <person name="Gaiarsa S."/>
            <person name="Borin S."/>
            <person name="Daffonchio D."/>
        </authorList>
    </citation>
    <scope>NUCLEOTIDE SEQUENCE [LARGE SCALE GENOMIC DNA]</scope>
    <source>
        <strain evidence="2 3">E3</strain>
    </source>
</reference>
<evidence type="ECO:0000313" key="2">
    <source>
        <dbReference type="EMBL" id="PYY29043.1"/>
    </source>
</evidence>
<organism evidence="2 3">
    <name type="scientific">Paenibacillus illinoisensis</name>
    <dbReference type="NCBI Taxonomy" id="59845"/>
    <lineage>
        <taxon>Bacteria</taxon>
        <taxon>Bacillati</taxon>
        <taxon>Bacillota</taxon>
        <taxon>Bacilli</taxon>
        <taxon>Bacillales</taxon>
        <taxon>Paenibacillaceae</taxon>
        <taxon>Paenibacillus</taxon>
    </lineage>
</organism>
<keyword evidence="1" id="KW-0812">Transmembrane</keyword>
<feature type="transmembrane region" description="Helical" evidence="1">
    <location>
        <begin position="82"/>
        <end position="102"/>
    </location>
</feature>
<evidence type="ECO:0000313" key="3">
    <source>
        <dbReference type="Proteomes" id="UP000247459"/>
    </source>
</evidence>
<dbReference type="Proteomes" id="UP000247459">
    <property type="component" value="Unassembled WGS sequence"/>
</dbReference>
<feature type="transmembrane region" description="Helical" evidence="1">
    <location>
        <begin position="7"/>
        <end position="24"/>
    </location>
</feature>
<gene>
    <name evidence="2" type="ORF">PIL02S_03015</name>
</gene>
<feature type="transmembrane region" description="Helical" evidence="1">
    <location>
        <begin position="108"/>
        <end position="129"/>
    </location>
</feature>